<evidence type="ECO:0000313" key="2">
    <source>
        <dbReference type="Proteomes" id="UP000255167"/>
    </source>
</evidence>
<protein>
    <submittedName>
        <fullName evidence="1">PutA and PutP / proline dehydrogenase transcriptional repressor</fullName>
    </submittedName>
</protein>
<dbReference type="AlphaFoldDB" id="A0A378F4P3"/>
<name>A0A378F4P3_KLEPN</name>
<gene>
    <name evidence="1" type="primary">putA_6</name>
    <name evidence="1" type="ORF">NCTC9617_01526</name>
</gene>
<dbReference type="Proteomes" id="UP000255167">
    <property type="component" value="Unassembled WGS sequence"/>
</dbReference>
<accession>A0A378F4P3</accession>
<dbReference type="EMBL" id="UGNC01000004">
    <property type="protein sequence ID" value="STW39992.1"/>
    <property type="molecule type" value="Genomic_DNA"/>
</dbReference>
<proteinExistence type="predicted"/>
<organism evidence="1 2">
    <name type="scientific">Klebsiella pneumoniae</name>
    <dbReference type="NCBI Taxonomy" id="573"/>
    <lineage>
        <taxon>Bacteria</taxon>
        <taxon>Pseudomonadati</taxon>
        <taxon>Pseudomonadota</taxon>
        <taxon>Gammaproteobacteria</taxon>
        <taxon>Enterobacterales</taxon>
        <taxon>Enterobacteriaceae</taxon>
        <taxon>Klebsiella/Raoultella group</taxon>
        <taxon>Klebsiella</taxon>
        <taxon>Klebsiella pneumoniae complex</taxon>
    </lineage>
</organism>
<evidence type="ECO:0000313" key="1">
    <source>
        <dbReference type="EMBL" id="STW39992.1"/>
    </source>
</evidence>
<sequence length="69" mass="7977">MREAKENIERHIQAMRAKGRTVYQAVRENSEDAREWRHGTFVPPTLIELDSFDRAEKRGLRPGTARGAL</sequence>
<reference evidence="1 2" key="1">
    <citation type="submission" date="2018-06" db="EMBL/GenBank/DDBJ databases">
        <authorList>
            <consortium name="Pathogen Informatics"/>
            <person name="Doyle S."/>
        </authorList>
    </citation>
    <scope>NUCLEOTIDE SEQUENCE [LARGE SCALE GENOMIC DNA]</scope>
    <source>
        <strain evidence="1 2">NCTC9617</strain>
    </source>
</reference>